<dbReference type="HAMAP" id="MF_01468">
    <property type="entry name" value="RNase_Mini_III"/>
    <property type="match status" value="1"/>
</dbReference>
<dbReference type="PIRSF" id="PIRSF005520">
    <property type="entry name" value="UCP005520"/>
    <property type="match status" value="1"/>
</dbReference>
<dbReference type="Pfam" id="PF00636">
    <property type="entry name" value="Ribonuclease_3"/>
    <property type="match status" value="1"/>
</dbReference>
<dbReference type="Gene3D" id="1.10.1520.10">
    <property type="entry name" value="Ribonuclease III domain"/>
    <property type="match status" value="1"/>
</dbReference>
<dbReference type="PANTHER" id="PTHR34276:SF1">
    <property type="entry name" value="MINI-RIBONUCLEASE 3"/>
    <property type="match status" value="1"/>
</dbReference>
<organism evidence="6 7">
    <name type="scientific">Sporosarcina quadrami</name>
    <dbReference type="NCBI Taxonomy" id="2762234"/>
    <lineage>
        <taxon>Bacteria</taxon>
        <taxon>Bacillati</taxon>
        <taxon>Bacillota</taxon>
        <taxon>Bacilli</taxon>
        <taxon>Bacillales</taxon>
        <taxon>Caryophanaceae</taxon>
        <taxon>Sporosarcina</taxon>
    </lineage>
</organism>
<comment type="function">
    <text evidence="4">Involved in correct processing of both the 5' and 3' ends of 23S rRNA precursor. Processes 30S rRNA precursor transcript even in absence of ribonuclease 3 (Rnc); Rnc processes 30S rRNA into smaller rRNA precursors.</text>
</comment>
<evidence type="ECO:0000259" key="5">
    <source>
        <dbReference type="SMART" id="SM00535"/>
    </source>
</evidence>
<comment type="cofactor">
    <cofactor evidence="4">
        <name>Mg(2+)</name>
        <dbReference type="ChEBI" id="CHEBI:18420"/>
    </cofactor>
</comment>
<dbReference type="SUPFAM" id="SSF69065">
    <property type="entry name" value="RNase III domain-like"/>
    <property type="match status" value="1"/>
</dbReference>
<keyword evidence="7" id="KW-1185">Reference proteome</keyword>
<dbReference type="Proteomes" id="UP000626786">
    <property type="component" value="Unassembled WGS sequence"/>
</dbReference>
<comment type="subunit">
    <text evidence="4">Homodimer.</text>
</comment>
<evidence type="ECO:0000256" key="2">
    <source>
        <dbReference type="ARBA" id="ARBA00022759"/>
    </source>
</evidence>
<feature type="domain" description="RNase III" evidence="5">
    <location>
        <begin position="3"/>
        <end position="140"/>
    </location>
</feature>
<dbReference type="InterPro" id="IPR000999">
    <property type="entry name" value="RNase_III_dom"/>
</dbReference>
<keyword evidence="4" id="KW-0694">RNA-binding</keyword>
<sequence>MSDLYTLRDMDVKQLNALALAYMGDAVYEQSIREHLLRSGRVKPNTLHKAATQYVSAKAQAASVKMMQLEGFLSDEEEAVLRRGRNAKSGSVPKNTDVVTYNYSSGFEAVIGYLYLLGRHDRVGEIIRKTVTFIENPKEEGTS</sequence>
<name>A0ABR8U6N7_9BACL</name>
<proteinExistence type="inferred from homology"/>
<gene>
    <name evidence="4" type="primary">mrnC</name>
    <name evidence="6" type="ORF">H9649_03725</name>
</gene>
<evidence type="ECO:0000256" key="3">
    <source>
        <dbReference type="ARBA" id="ARBA00022801"/>
    </source>
</evidence>
<dbReference type="RefSeq" id="WP_191693389.1">
    <property type="nucleotide sequence ID" value="NZ_JACSQN010000003.1"/>
</dbReference>
<keyword evidence="4" id="KW-0690">Ribosome biogenesis</keyword>
<dbReference type="SMART" id="SM00535">
    <property type="entry name" value="RIBOc"/>
    <property type="match status" value="1"/>
</dbReference>
<keyword evidence="4" id="KW-0963">Cytoplasm</keyword>
<comment type="caution">
    <text evidence="6">The sequence shown here is derived from an EMBL/GenBank/DDBJ whole genome shotgun (WGS) entry which is preliminary data.</text>
</comment>
<keyword evidence="3 4" id="KW-0378">Hydrolase</keyword>
<keyword evidence="4" id="KW-0698">rRNA processing</keyword>
<evidence type="ECO:0000313" key="7">
    <source>
        <dbReference type="Proteomes" id="UP000626786"/>
    </source>
</evidence>
<accession>A0ABR8U6N7</accession>
<dbReference type="InterPro" id="IPR036389">
    <property type="entry name" value="RNase_III_sf"/>
</dbReference>
<dbReference type="EC" id="3.1.26.-" evidence="4"/>
<keyword evidence="4" id="KW-0460">Magnesium</keyword>
<keyword evidence="2 4" id="KW-0255">Endonuclease</keyword>
<reference evidence="6 7" key="1">
    <citation type="submission" date="2020-08" db="EMBL/GenBank/DDBJ databases">
        <title>A Genomic Blueprint of the Chicken Gut Microbiome.</title>
        <authorList>
            <person name="Gilroy R."/>
            <person name="Ravi A."/>
            <person name="Getino M."/>
            <person name="Pursley I."/>
            <person name="Horton D.L."/>
            <person name="Alikhan N.-F."/>
            <person name="Baker D."/>
            <person name="Gharbi K."/>
            <person name="Hall N."/>
            <person name="Watson M."/>
            <person name="Adriaenssens E.M."/>
            <person name="Foster-Nyarko E."/>
            <person name="Jarju S."/>
            <person name="Secka A."/>
            <person name="Antonio M."/>
            <person name="Oren A."/>
            <person name="Chaudhuri R."/>
            <person name="La Ragione R.M."/>
            <person name="Hildebrand F."/>
            <person name="Pallen M.J."/>
        </authorList>
    </citation>
    <scope>NUCLEOTIDE SEQUENCE [LARGE SCALE GENOMIC DNA]</scope>
    <source>
        <strain evidence="6 7">Sa2YVA2</strain>
    </source>
</reference>
<dbReference type="InterPro" id="IPR008226">
    <property type="entry name" value="Mini3_fam"/>
</dbReference>
<comment type="subcellular location">
    <subcellularLocation>
        <location evidence="4">Cytoplasm</location>
    </subcellularLocation>
</comment>
<dbReference type="CDD" id="cd00593">
    <property type="entry name" value="RIBOc"/>
    <property type="match status" value="1"/>
</dbReference>
<evidence type="ECO:0000256" key="4">
    <source>
        <dbReference type="HAMAP-Rule" id="MF_01468"/>
    </source>
</evidence>
<dbReference type="EMBL" id="JACSQN010000003">
    <property type="protein sequence ID" value="MBD7983682.1"/>
    <property type="molecule type" value="Genomic_DNA"/>
</dbReference>
<keyword evidence="4" id="KW-0699">rRNA-binding</keyword>
<evidence type="ECO:0000256" key="1">
    <source>
        <dbReference type="ARBA" id="ARBA00022722"/>
    </source>
</evidence>
<feature type="active site" evidence="4">
    <location>
        <position position="25"/>
    </location>
</feature>
<dbReference type="PANTHER" id="PTHR34276">
    <property type="entry name" value="MINI-RIBONUCLEASE 3"/>
    <property type="match status" value="1"/>
</dbReference>
<comment type="similarity">
    <text evidence="4">Belongs to the MrnC RNase family.</text>
</comment>
<keyword evidence="1 4" id="KW-0540">Nuclease</keyword>
<protein>
    <recommendedName>
        <fullName evidence="4">Mini-ribonuclease 3</fullName>
        <shortName evidence="4">Mini-3</shortName>
        <shortName evidence="4">Mini-RNase 3</shortName>
        <ecNumber evidence="4">3.1.26.-</ecNumber>
    </recommendedName>
    <alternativeName>
        <fullName evidence="4">Mini-RNase III</fullName>
        <shortName evidence="4">Mini-III</shortName>
    </alternativeName>
</protein>
<evidence type="ECO:0000313" key="6">
    <source>
        <dbReference type="EMBL" id="MBD7983682.1"/>
    </source>
</evidence>